<dbReference type="InterPro" id="IPR053031">
    <property type="entry name" value="Cuticle_assoc_protein"/>
</dbReference>
<dbReference type="SMART" id="SM00614">
    <property type="entry name" value="ZnF_BED"/>
    <property type="match status" value="3"/>
</dbReference>
<proteinExistence type="predicted"/>
<feature type="region of interest" description="Disordered" evidence="4">
    <location>
        <begin position="14"/>
        <end position="39"/>
    </location>
</feature>
<dbReference type="GO" id="GO:0005634">
    <property type="term" value="C:nucleus"/>
    <property type="evidence" value="ECO:0000318"/>
    <property type="project" value="GO_Central"/>
</dbReference>
<dbReference type="PROSITE" id="PS50157">
    <property type="entry name" value="ZINC_FINGER_C2H2_2"/>
    <property type="match status" value="1"/>
</dbReference>
<evidence type="ECO:0000256" key="1">
    <source>
        <dbReference type="ARBA" id="ARBA00022723"/>
    </source>
</evidence>
<dbReference type="InterPro" id="IPR036236">
    <property type="entry name" value="Znf_C2H2_sf"/>
</dbReference>
<dbReference type="PROSITE" id="PS00028">
    <property type="entry name" value="ZINC_FINGER_C2H2_1"/>
    <property type="match status" value="1"/>
</dbReference>
<feature type="compositionally biased region" description="Low complexity" evidence="4">
    <location>
        <begin position="555"/>
        <end position="566"/>
    </location>
</feature>
<feature type="region of interest" description="Disordered" evidence="4">
    <location>
        <begin position="239"/>
        <end position="265"/>
    </location>
</feature>
<evidence type="ECO:0000313" key="6">
    <source>
        <dbReference type="Proteomes" id="UP000005239"/>
    </source>
</evidence>
<feature type="compositionally biased region" description="Low complexity" evidence="4">
    <location>
        <begin position="255"/>
        <end position="265"/>
    </location>
</feature>
<accession>A0A8R1U627</accession>
<feature type="region of interest" description="Disordered" evidence="4">
    <location>
        <begin position="636"/>
        <end position="656"/>
    </location>
</feature>
<keyword evidence="3" id="KW-0862">Zinc</keyword>
<gene>
    <name evidence="5" type="primary">WBGene00097167</name>
</gene>
<feature type="compositionally biased region" description="Polar residues" evidence="4">
    <location>
        <begin position="25"/>
        <end position="39"/>
    </location>
</feature>
<reference evidence="6" key="1">
    <citation type="journal article" date="2008" name="Nat. Genet.">
        <title>The Pristionchus pacificus genome provides a unique perspective on nematode lifestyle and parasitism.</title>
        <authorList>
            <person name="Dieterich C."/>
            <person name="Clifton S.W."/>
            <person name="Schuster L.N."/>
            <person name="Chinwalla A."/>
            <person name="Delehaunty K."/>
            <person name="Dinkelacker I."/>
            <person name="Fulton L."/>
            <person name="Fulton R."/>
            <person name="Godfrey J."/>
            <person name="Minx P."/>
            <person name="Mitreva M."/>
            <person name="Roeseler W."/>
            <person name="Tian H."/>
            <person name="Witte H."/>
            <person name="Yang S.P."/>
            <person name="Wilson R.K."/>
            <person name="Sommer R.J."/>
        </authorList>
    </citation>
    <scope>NUCLEOTIDE SEQUENCE [LARGE SCALE GENOMIC DNA]</scope>
    <source>
        <strain evidence="6">PS312</strain>
    </source>
</reference>
<reference evidence="5" key="2">
    <citation type="submission" date="2022-06" db="UniProtKB">
        <authorList>
            <consortium name="EnsemblMetazoa"/>
        </authorList>
    </citation>
    <scope>IDENTIFICATION</scope>
    <source>
        <strain evidence="5">PS312</strain>
    </source>
</reference>
<dbReference type="PANTHER" id="PTHR34396">
    <property type="entry name" value="OS03G0264950 PROTEIN-RELATED"/>
    <property type="match status" value="1"/>
</dbReference>
<dbReference type="SMART" id="SM00355">
    <property type="entry name" value="ZnF_C2H2"/>
    <property type="match status" value="3"/>
</dbReference>
<dbReference type="GO" id="GO:0003677">
    <property type="term" value="F:DNA binding"/>
    <property type="evidence" value="ECO:0007669"/>
    <property type="project" value="InterPro"/>
</dbReference>
<dbReference type="InterPro" id="IPR013087">
    <property type="entry name" value="Znf_C2H2_type"/>
</dbReference>
<evidence type="ECO:0000256" key="4">
    <source>
        <dbReference type="SAM" id="MobiDB-lite"/>
    </source>
</evidence>
<dbReference type="SUPFAM" id="SSF57667">
    <property type="entry name" value="beta-beta-alpha zinc fingers"/>
    <property type="match status" value="2"/>
</dbReference>
<evidence type="ECO:0000256" key="3">
    <source>
        <dbReference type="ARBA" id="ARBA00022833"/>
    </source>
</evidence>
<accession>A0A2A6CBQ1</accession>
<feature type="compositionally biased region" description="Low complexity" evidence="4">
    <location>
        <begin position="639"/>
        <end position="656"/>
    </location>
</feature>
<protein>
    <submittedName>
        <fullName evidence="5">Dpy-20</fullName>
    </submittedName>
</protein>
<dbReference type="GO" id="GO:0008270">
    <property type="term" value="F:zinc ion binding"/>
    <property type="evidence" value="ECO:0007669"/>
    <property type="project" value="UniProtKB-KW"/>
</dbReference>
<dbReference type="AlphaFoldDB" id="A0A2A6CBQ1"/>
<name>A0A2A6CBQ1_PRIPA</name>
<dbReference type="PROSITE" id="PS50808">
    <property type="entry name" value="ZF_BED"/>
    <property type="match status" value="2"/>
</dbReference>
<dbReference type="EnsemblMetazoa" id="PPA07613.1">
    <property type="protein sequence ID" value="PPA07613.1"/>
    <property type="gene ID" value="WBGene00097167"/>
</dbReference>
<evidence type="ECO:0000313" key="5">
    <source>
        <dbReference type="EnsemblMetazoa" id="PPA07613.1"/>
    </source>
</evidence>
<keyword evidence="6" id="KW-1185">Reference proteome</keyword>
<keyword evidence="2" id="KW-0863">Zinc-finger</keyword>
<evidence type="ECO:0000256" key="2">
    <source>
        <dbReference type="ARBA" id="ARBA00022771"/>
    </source>
</evidence>
<organism evidence="5 6">
    <name type="scientific">Pristionchus pacificus</name>
    <name type="common">Parasitic nematode worm</name>
    <dbReference type="NCBI Taxonomy" id="54126"/>
    <lineage>
        <taxon>Eukaryota</taxon>
        <taxon>Metazoa</taxon>
        <taxon>Ecdysozoa</taxon>
        <taxon>Nematoda</taxon>
        <taxon>Chromadorea</taxon>
        <taxon>Rhabditida</taxon>
        <taxon>Rhabditina</taxon>
        <taxon>Diplogasteromorpha</taxon>
        <taxon>Diplogasteroidea</taxon>
        <taxon>Neodiplogasteridae</taxon>
        <taxon>Pristionchus</taxon>
    </lineage>
</organism>
<dbReference type="GO" id="GO:0006357">
    <property type="term" value="P:regulation of transcription by RNA polymerase II"/>
    <property type="evidence" value="ECO:0000318"/>
    <property type="project" value="GO_Central"/>
</dbReference>
<feature type="region of interest" description="Disordered" evidence="4">
    <location>
        <begin position="541"/>
        <end position="579"/>
    </location>
</feature>
<keyword evidence="1" id="KW-0479">Metal-binding</keyword>
<dbReference type="PANTHER" id="PTHR34396:SF25">
    <property type="entry name" value="BOUNDARY ELEMENT ASSOCIATED FACTOR"/>
    <property type="match status" value="1"/>
</dbReference>
<dbReference type="InterPro" id="IPR003656">
    <property type="entry name" value="Znf_BED"/>
</dbReference>
<dbReference type="Pfam" id="PF02892">
    <property type="entry name" value="zf-BED"/>
    <property type="match status" value="1"/>
</dbReference>
<sequence length="960" mass="104514">MREEVIVHVKEEIHSEDEEEIDPSTIPQSSTGITAEVSSHTAELNLENSSLDSHGHDWPCAVCGRLFTQREEVLEHTKSEHAEQMFQEMLLDEGLRAKLAAFQQQQRLIALLQSGGPAAMNMLQQPAAAAVMLQLLQGISAPVVKNEVALMPSFPVPSRKVNRMEKDGSPYESRRGCRPRHPVWSLFVRIDKFDAECTLCKSRVRSACPTNLCRHLNNNHCELASQLFVKWKKQKEDLGGSFPPLEPRANRHKSSSTSSTSSSISCSSLPAAPVPTMAPIIAPSLPGFPHLNLVLQQQQLLLKQREEGSSLSPEVLKAIDAQLLVNSKIIAQAQKALESHNLSAAAAAATAADPQPECAAGTSRAGVIQFGGSERQSEEEPMENGEAIDILSISPDLDAIIDSSTAAAAASKRRSSSAPPPFCCSCGPSRRPSSVPPMIALMDGNNAFEMFTTAYAQPVQLEANAVMNAGAYGTMAPQTDAAGLAAAVAESASFPADIKNLPLFSEEHQQLFAASSSSSIDTQQQLQLFQAVKQELQLDEMEDSSHRPSVFQTAPPSSSLMSQLLPGQPPAKRGRPTENPCWEHFDRLDDTLVKCRTSDKVVKSACATNMTKHLERHHPEEYQVLLQKIRYSRQFKPNTTPATSSSPATSSTQQFPSSTMALNHLTHQPQHHLLQPMASDLGQQLTHHLPLSPDPSPAAPHCFLSTQHHLLKDPSSLRPEMLLIPTSDGLIPNVDPNSYHIPSDFYQTMQFDNSLFDNASQWQQRHFAPTSGYEQWMGADQSGSAMLMPDEWSQSAAAAAAVVQHQQQQQQQAQQQLNDIHLQSNTVIQSAVSGSTTASDVLDAAALAAAAAVAASDASSTSSTSSSSCVASTSLGVMRCHDSKPYMKRNRKTEHPVWEFFKRTADGNAQCSICNGIVKSPCSSNFMRHLMRHHSTEYNAVYAKWSQKRGPPMKSTSASF</sequence>
<dbReference type="Proteomes" id="UP000005239">
    <property type="component" value="Unassembled WGS sequence"/>
</dbReference>